<proteinExistence type="predicted"/>
<dbReference type="Pfam" id="PF20237">
    <property type="entry name" value="DUF6594"/>
    <property type="match status" value="1"/>
</dbReference>
<dbReference type="PANTHER" id="PTHR34502:SF5">
    <property type="entry name" value="DUF6594 DOMAIN-CONTAINING PROTEIN"/>
    <property type="match status" value="1"/>
</dbReference>
<dbReference type="InterPro" id="IPR046529">
    <property type="entry name" value="DUF6594"/>
</dbReference>
<gene>
    <name evidence="3" type="ORF">K469DRAFT_543962</name>
</gene>
<keyword evidence="1" id="KW-0472">Membrane</keyword>
<organism evidence="3 4">
    <name type="scientific">Zopfia rhizophila CBS 207.26</name>
    <dbReference type="NCBI Taxonomy" id="1314779"/>
    <lineage>
        <taxon>Eukaryota</taxon>
        <taxon>Fungi</taxon>
        <taxon>Dikarya</taxon>
        <taxon>Ascomycota</taxon>
        <taxon>Pezizomycotina</taxon>
        <taxon>Dothideomycetes</taxon>
        <taxon>Dothideomycetes incertae sedis</taxon>
        <taxon>Zopfiaceae</taxon>
        <taxon>Zopfia</taxon>
    </lineage>
</organism>
<keyword evidence="1" id="KW-1133">Transmembrane helix</keyword>
<name>A0A6A6ESC3_9PEZI</name>
<keyword evidence="1" id="KW-0812">Transmembrane</keyword>
<protein>
    <recommendedName>
        <fullName evidence="2">DUF6594 domain-containing protein</fullName>
    </recommendedName>
</protein>
<evidence type="ECO:0000256" key="1">
    <source>
        <dbReference type="SAM" id="Phobius"/>
    </source>
</evidence>
<sequence length="269" mass="30311">MSNGYARLASLMGLHPEIAILRRFGALNAQNLLYLQAELTHLEHRLQKCVEEDADSGHPDRTIYDRDWQTLSESGAAPDGNPEQWNTILLIRKRLEEYNQALLFQTFIAKCDAPNPQDLKFLRLWMKTPRMGNVYLLGPDSDVYEKPQLATDLIALKCRENQSLASRVLGDFAVHWWHRAFGWRFRKPDSSSSHANTVYYSQETILRLSTLVGTVFASVLPVVAIVVLYYVTSMIHRLAIIGVFTGLFSAALGILTTGRVVEIFSATAA</sequence>
<reference evidence="3" key="1">
    <citation type="journal article" date="2020" name="Stud. Mycol.">
        <title>101 Dothideomycetes genomes: a test case for predicting lifestyles and emergence of pathogens.</title>
        <authorList>
            <person name="Haridas S."/>
            <person name="Albert R."/>
            <person name="Binder M."/>
            <person name="Bloem J."/>
            <person name="Labutti K."/>
            <person name="Salamov A."/>
            <person name="Andreopoulos B."/>
            <person name="Baker S."/>
            <person name="Barry K."/>
            <person name="Bills G."/>
            <person name="Bluhm B."/>
            <person name="Cannon C."/>
            <person name="Castanera R."/>
            <person name="Culley D."/>
            <person name="Daum C."/>
            <person name="Ezra D."/>
            <person name="Gonzalez J."/>
            <person name="Henrissat B."/>
            <person name="Kuo A."/>
            <person name="Liang C."/>
            <person name="Lipzen A."/>
            <person name="Lutzoni F."/>
            <person name="Magnuson J."/>
            <person name="Mondo S."/>
            <person name="Nolan M."/>
            <person name="Ohm R."/>
            <person name="Pangilinan J."/>
            <person name="Park H.-J."/>
            <person name="Ramirez L."/>
            <person name="Alfaro M."/>
            <person name="Sun H."/>
            <person name="Tritt A."/>
            <person name="Yoshinaga Y."/>
            <person name="Zwiers L.-H."/>
            <person name="Turgeon B."/>
            <person name="Goodwin S."/>
            <person name="Spatafora J."/>
            <person name="Crous P."/>
            <person name="Grigoriev I."/>
        </authorList>
    </citation>
    <scope>NUCLEOTIDE SEQUENCE</scope>
    <source>
        <strain evidence="3">CBS 207.26</strain>
    </source>
</reference>
<feature type="transmembrane region" description="Helical" evidence="1">
    <location>
        <begin position="211"/>
        <end position="231"/>
    </location>
</feature>
<evidence type="ECO:0000313" key="4">
    <source>
        <dbReference type="Proteomes" id="UP000800200"/>
    </source>
</evidence>
<dbReference type="Proteomes" id="UP000800200">
    <property type="component" value="Unassembled WGS sequence"/>
</dbReference>
<evidence type="ECO:0000313" key="3">
    <source>
        <dbReference type="EMBL" id="KAF2195047.1"/>
    </source>
</evidence>
<accession>A0A6A6ESC3</accession>
<feature type="transmembrane region" description="Helical" evidence="1">
    <location>
        <begin position="238"/>
        <end position="255"/>
    </location>
</feature>
<keyword evidence="4" id="KW-1185">Reference proteome</keyword>
<dbReference type="AlphaFoldDB" id="A0A6A6ESC3"/>
<evidence type="ECO:0000259" key="2">
    <source>
        <dbReference type="Pfam" id="PF20237"/>
    </source>
</evidence>
<dbReference type="EMBL" id="ML994610">
    <property type="protein sequence ID" value="KAF2195047.1"/>
    <property type="molecule type" value="Genomic_DNA"/>
</dbReference>
<dbReference type="PANTHER" id="PTHR34502">
    <property type="entry name" value="DUF6594 DOMAIN-CONTAINING PROTEIN-RELATED"/>
    <property type="match status" value="1"/>
</dbReference>
<dbReference type="OrthoDB" id="5342093at2759"/>
<feature type="domain" description="DUF6594" evidence="2">
    <location>
        <begin position="5"/>
        <end position="269"/>
    </location>
</feature>